<dbReference type="AlphaFoldDB" id="A0A1H2SB69"/>
<keyword evidence="1" id="KW-0472">Membrane</keyword>
<feature type="domain" description="Low molecular weight protein antigen 6 PH" evidence="2">
    <location>
        <begin position="60"/>
        <end position="134"/>
    </location>
</feature>
<dbReference type="Proteomes" id="UP000199529">
    <property type="component" value="Unassembled WGS sequence"/>
</dbReference>
<dbReference type="InterPro" id="IPR019692">
    <property type="entry name" value="CFP-6_PH"/>
</dbReference>
<proteinExistence type="predicted"/>
<evidence type="ECO:0000313" key="4">
    <source>
        <dbReference type="Proteomes" id="UP000199529"/>
    </source>
</evidence>
<gene>
    <name evidence="3" type="ORF">SAMN05216215_1002164</name>
</gene>
<feature type="transmembrane region" description="Helical" evidence="1">
    <location>
        <begin position="40"/>
        <end position="58"/>
    </location>
</feature>
<evidence type="ECO:0000259" key="2">
    <source>
        <dbReference type="Pfam" id="PF10756"/>
    </source>
</evidence>
<evidence type="ECO:0000313" key="3">
    <source>
        <dbReference type="EMBL" id="SDW28852.1"/>
    </source>
</evidence>
<reference evidence="4" key="1">
    <citation type="submission" date="2016-10" db="EMBL/GenBank/DDBJ databases">
        <authorList>
            <person name="Varghese N."/>
            <person name="Submissions S."/>
        </authorList>
    </citation>
    <scope>NUCLEOTIDE SEQUENCE [LARGE SCALE GENOMIC DNA]</scope>
    <source>
        <strain evidence="4">CGMCC 4.3530</strain>
    </source>
</reference>
<dbReference type="OrthoDB" id="5189227at2"/>
<organism evidence="3 4">
    <name type="scientific">Saccharopolyspora shandongensis</name>
    <dbReference type="NCBI Taxonomy" id="418495"/>
    <lineage>
        <taxon>Bacteria</taxon>
        <taxon>Bacillati</taxon>
        <taxon>Actinomycetota</taxon>
        <taxon>Actinomycetes</taxon>
        <taxon>Pseudonocardiales</taxon>
        <taxon>Pseudonocardiaceae</taxon>
        <taxon>Saccharopolyspora</taxon>
    </lineage>
</organism>
<feature type="transmembrane region" description="Helical" evidence="1">
    <location>
        <begin position="12"/>
        <end position="33"/>
    </location>
</feature>
<dbReference type="RefSeq" id="WP_093260810.1">
    <property type="nucleotide sequence ID" value="NZ_FNOK01000002.1"/>
</dbReference>
<keyword evidence="1" id="KW-1133">Transmembrane helix</keyword>
<evidence type="ECO:0000256" key="1">
    <source>
        <dbReference type="SAM" id="Phobius"/>
    </source>
</evidence>
<keyword evidence="4" id="KW-1185">Reference proteome</keyword>
<name>A0A1H2SB69_9PSEU</name>
<dbReference type="PROSITE" id="PS51257">
    <property type="entry name" value="PROKAR_LIPOPROTEIN"/>
    <property type="match status" value="1"/>
</dbReference>
<sequence>MDASGSRQWSTPIGLIACGWVLAAAAALWWLLAEEAVDRLFIGVLVLALAAVSAHGSICRPRLHADVEGITVRTLLGRQHWAWPAVTIRVRQDRRLGRTVRTLELDADPQLIVLTRLDLGTDPQDVADELRGLRR</sequence>
<keyword evidence="1" id="KW-0812">Transmembrane</keyword>
<dbReference type="Pfam" id="PF10756">
    <property type="entry name" value="bPH_6"/>
    <property type="match status" value="1"/>
</dbReference>
<accession>A0A1H2SB69</accession>
<dbReference type="EMBL" id="FNOK01000002">
    <property type="protein sequence ID" value="SDW28852.1"/>
    <property type="molecule type" value="Genomic_DNA"/>
</dbReference>
<protein>
    <submittedName>
        <fullName evidence="3">PH domain-containing protein</fullName>
    </submittedName>
</protein>
<dbReference type="STRING" id="418495.SAMN05216215_1002164"/>